<evidence type="ECO:0000313" key="2">
    <source>
        <dbReference type="Proteomes" id="UP000590749"/>
    </source>
</evidence>
<comment type="caution">
    <text evidence="1">The sequence shown here is derived from an EMBL/GenBank/DDBJ whole genome shotgun (WGS) entry which is preliminary data.</text>
</comment>
<reference evidence="1 2" key="1">
    <citation type="submission" date="2020-08" db="EMBL/GenBank/DDBJ databases">
        <title>Genomic Encyclopedia of Type Strains, Phase III (KMG-III): the genomes of soil and plant-associated and newly described type strains.</title>
        <authorList>
            <person name="Whitman W."/>
        </authorList>
    </citation>
    <scope>NUCLEOTIDE SEQUENCE [LARGE SCALE GENOMIC DNA]</scope>
    <source>
        <strain evidence="1 2">CECT 3287</strain>
    </source>
</reference>
<dbReference type="EMBL" id="JACHXF010000024">
    <property type="protein sequence ID" value="MBB3100320.1"/>
    <property type="molecule type" value="Genomic_DNA"/>
</dbReference>
<protein>
    <submittedName>
        <fullName evidence="1">Uncharacterized protein</fullName>
    </submittedName>
</protein>
<dbReference type="RefSeq" id="WP_229795553.1">
    <property type="nucleotide sequence ID" value="NZ_BMPW01000025.1"/>
</dbReference>
<gene>
    <name evidence="1" type="ORF">FHR83_008042</name>
</gene>
<accession>A0A7W5AQ88</accession>
<keyword evidence="2" id="KW-1185">Reference proteome</keyword>
<evidence type="ECO:0000313" key="1">
    <source>
        <dbReference type="EMBL" id="MBB3100320.1"/>
    </source>
</evidence>
<sequence>MAVDPNEPPMPGKVGNEQAKNFAASFLHGQPHRAAIATTLFKDKLAQLQSEA</sequence>
<organism evidence="1 2">
    <name type="scientific">Actinoplanes campanulatus</name>
    <dbReference type="NCBI Taxonomy" id="113559"/>
    <lineage>
        <taxon>Bacteria</taxon>
        <taxon>Bacillati</taxon>
        <taxon>Actinomycetota</taxon>
        <taxon>Actinomycetes</taxon>
        <taxon>Micromonosporales</taxon>
        <taxon>Micromonosporaceae</taxon>
        <taxon>Actinoplanes</taxon>
    </lineage>
</organism>
<dbReference type="AlphaFoldDB" id="A0A7W5AQ88"/>
<dbReference type="Proteomes" id="UP000590749">
    <property type="component" value="Unassembled WGS sequence"/>
</dbReference>
<name>A0A7W5AQ88_9ACTN</name>
<proteinExistence type="predicted"/>